<feature type="region of interest" description="Disordered" evidence="4">
    <location>
        <begin position="1"/>
        <end position="45"/>
    </location>
</feature>
<dbReference type="AlphaFoldDB" id="A0A5C3QDT7"/>
<gene>
    <name evidence="6" type="ORF">BDV98DRAFT_509142</name>
</gene>
<evidence type="ECO:0000256" key="2">
    <source>
        <dbReference type="ARBA" id="ARBA00023242"/>
    </source>
</evidence>
<dbReference type="GO" id="GO:0000978">
    <property type="term" value="F:RNA polymerase II cis-regulatory region sequence-specific DNA binding"/>
    <property type="evidence" value="ECO:0007669"/>
    <property type="project" value="TreeGrafter"/>
</dbReference>
<feature type="compositionally biased region" description="Basic and acidic residues" evidence="4">
    <location>
        <begin position="1"/>
        <end position="12"/>
    </location>
</feature>
<dbReference type="Pfam" id="PF00505">
    <property type="entry name" value="HMG_box"/>
    <property type="match status" value="1"/>
</dbReference>
<keyword evidence="1 3" id="KW-0238">DNA-binding</keyword>
<keyword evidence="2 3" id="KW-0539">Nucleus</keyword>
<dbReference type="SMART" id="SM00398">
    <property type="entry name" value="HMG"/>
    <property type="match status" value="1"/>
</dbReference>
<feature type="compositionally biased region" description="Low complexity" evidence="4">
    <location>
        <begin position="26"/>
        <end position="35"/>
    </location>
</feature>
<dbReference type="CDD" id="cd01389">
    <property type="entry name" value="HMG-box_ROX1-like"/>
    <property type="match status" value="1"/>
</dbReference>
<evidence type="ECO:0000313" key="7">
    <source>
        <dbReference type="Proteomes" id="UP000305067"/>
    </source>
</evidence>
<name>A0A5C3QDT7_9AGAR</name>
<keyword evidence="7" id="KW-1185">Reference proteome</keyword>
<dbReference type="Proteomes" id="UP000305067">
    <property type="component" value="Unassembled WGS sequence"/>
</dbReference>
<evidence type="ECO:0000256" key="3">
    <source>
        <dbReference type="PROSITE-ProRule" id="PRU00267"/>
    </source>
</evidence>
<dbReference type="InterPro" id="IPR051356">
    <property type="entry name" value="SOX/SOX-like_TF"/>
</dbReference>
<feature type="non-terminal residue" evidence="6">
    <location>
        <position position="116"/>
    </location>
</feature>
<evidence type="ECO:0000259" key="5">
    <source>
        <dbReference type="PROSITE" id="PS50118"/>
    </source>
</evidence>
<evidence type="ECO:0000313" key="6">
    <source>
        <dbReference type="EMBL" id="TFL00235.1"/>
    </source>
</evidence>
<dbReference type="PROSITE" id="PS50118">
    <property type="entry name" value="HMG_BOX_2"/>
    <property type="match status" value="1"/>
</dbReference>
<feature type="DNA-binding region" description="HMG box" evidence="3">
    <location>
        <begin position="44"/>
        <end position="113"/>
    </location>
</feature>
<evidence type="ECO:0000256" key="1">
    <source>
        <dbReference type="ARBA" id="ARBA00023125"/>
    </source>
</evidence>
<dbReference type="EMBL" id="ML178829">
    <property type="protein sequence ID" value="TFL00235.1"/>
    <property type="molecule type" value="Genomic_DNA"/>
</dbReference>
<dbReference type="STRING" id="1884261.A0A5C3QDT7"/>
<evidence type="ECO:0000256" key="4">
    <source>
        <dbReference type="SAM" id="MobiDB-lite"/>
    </source>
</evidence>
<proteinExistence type="predicted"/>
<protein>
    <recommendedName>
        <fullName evidence="5">HMG box domain-containing protein</fullName>
    </recommendedName>
</protein>
<dbReference type="GO" id="GO:0005634">
    <property type="term" value="C:nucleus"/>
    <property type="evidence" value="ECO:0007669"/>
    <property type="project" value="UniProtKB-UniRule"/>
</dbReference>
<dbReference type="PANTHER" id="PTHR45789">
    <property type="entry name" value="FI18025P1"/>
    <property type="match status" value="1"/>
</dbReference>
<accession>A0A5C3QDT7</accession>
<dbReference type="Gene3D" id="1.10.30.10">
    <property type="entry name" value="High mobility group box domain"/>
    <property type="match status" value="1"/>
</dbReference>
<dbReference type="InterPro" id="IPR036910">
    <property type="entry name" value="HMG_box_dom_sf"/>
</dbReference>
<sequence>MSFKTTGDKDTAKAGTPRKKRDRAKPTTTTTTKNGTGRKDPSYIPRAPNAFILFRSSFIRSQRVPGDVEGRNASLSKIVGLCWNALPPTERAHWEEKATLAQAEHRRRYPDWRFRP</sequence>
<dbReference type="OrthoDB" id="6247875at2759"/>
<organism evidence="6 7">
    <name type="scientific">Pterulicium gracile</name>
    <dbReference type="NCBI Taxonomy" id="1884261"/>
    <lineage>
        <taxon>Eukaryota</taxon>
        <taxon>Fungi</taxon>
        <taxon>Dikarya</taxon>
        <taxon>Basidiomycota</taxon>
        <taxon>Agaricomycotina</taxon>
        <taxon>Agaricomycetes</taxon>
        <taxon>Agaricomycetidae</taxon>
        <taxon>Agaricales</taxon>
        <taxon>Pleurotineae</taxon>
        <taxon>Pterulaceae</taxon>
        <taxon>Pterulicium</taxon>
    </lineage>
</organism>
<dbReference type="InterPro" id="IPR009071">
    <property type="entry name" value="HMG_box_dom"/>
</dbReference>
<feature type="domain" description="HMG box" evidence="5">
    <location>
        <begin position="44"/>
        <end position="113"/>
    </location>
</feature>
<dbReference type="SUPFAM" id="SSF47095">
    <property type="entry name" value="HMG-box"/>
    <property type="match status" value="1"/>
</dbReference>
<dbReference type="PANTHER" id="PTHR45789:SF2">
    <property type="entry name" value="FI18025P1"/>
    <property type="match status" value="1"/>
</dbReference>
<dbReference type="GO" id="GO:0000981">
    <property type="term" value="F:DNA-binding transcription factor activity, RNA polymerase II-specific"/>
    <property type="evidence" value="ECO:0007669"/>
    <property type="project" value="TreeGrafter"/>
</dbReference>
<reference evidence="6 7" key="1">
    <citation type="journal article" date="2019" name="Nat. Ecol. Evol.">
        <title>Megaphylogeny resolves global patterns of mushroom evolution.</title>
        <authorList>
            <person name="Varga T."/>
            <person name="Krizsan K."/>
            <person name="Foldi C."/>
            <person name="Dima B."/>
            <person name="Sanchez-Garcia M."/>
            <person name="Sanchez-Ramirez S."/>
            <person name="Szollosi G.J."/>
            <person name="Szarkandi J.G."/>
            <person name="Papp V."/>
            <person name="Albert L."/>
            <person name="Andreopoulos W."/>
            <person name="Angelini C."/>
            <person name="Antonin V."/>
            <person name="Barry K.W."/>
            <person name="Bougher N.L."/>
            <person name="Buchanan P."/>
            <person name="Buyck B."/>
            <person name="Bense V."/>
            <person name="Catcheside P."/>
            <person name="Chovatia M."/>
            <person name="Cooper J."/>
            <person name="Damon W."/>
            <person name="Desjardin D."/>
            <person name="Finy P."/>
            <person name="Geml J."/>
            <person name="Haridas S."/>
            <person name="Hughes K."/>
            <person name="Justo A."/>
            <person name="Karasinski D."/>
            <person name="Kautmanova I."/>
            <person name="Kiss B."/>
            <person name="Kocsube S."/>
            <person name="Kotiranta H."/>
            <person name="LaButti K.M."/>
            <person name="Lechner B.E."/>
            <person name="Liimatainen K."/>
            <person name="Lipzen A."/>
            <person name="Lukacs Z."/>
            <person name="Mihaltcheva S."/>
            <person name="Morgado L.N."/>
            <person name="Niskanen T."/>
            <person name="Noordeloos M.E."/>
            <person name="Ohm R.A."/>
            <person name="Ortiz-Santana B."/>
            <person name="Ovrebo C."/>
            <person name="Racz N."/>
            <person name="Riley R."/>
            <person name="Savchenko A."/>
            <person name="Shiryaev A."/>
            <person name="Soop K."/>
            <person name="Spirin V."/>
            <person name="Szebenyi C."/>
            <person name="Tomsovsky M."/>
            <person name="Tulloss R.E."/>
            <person name="Uehling J."/>
            <person name="Grigoriev I.V."/>
            <person name="Vagvolgyi C."/>
            <person name="Papp T."/>
            <person name="Martin F.M."/>
            <person name="Miettinen O."/>
            <person name="Hibbett D.S."/>
            <person name="Nagy L.G."/>
        </authorList>
    </citation>
    <scope>NUCLEOTIDE SEQUENCE [LARGE SCALE GENOMIC DNA]</scope>
    <source>
        <strain evidence="6 7">CBS 309.79</strain>
    </source>
</reference>